<gene>
    <name evidence="2" type="ORF">PIB30_000107</name>
</gene>
<keyword evidence="3" id="KW-1185">Reference proteome</keyword>
<feature type="region of interest" description="Disordered" evidence="1">
    <location>
        <begin position="1"/>
        <end position="98"/>
    </location>
</feature>
<evidence type="ECO:0000256" key="1">
    <source>
        <dbReference type="SAM" id="MobiDB-lite"/>
    </source>
</evidence>
<dbReference type="EMBL" id="JASCZI010030209">
    <property type="protein sequence ID" value="MED6118125.1"/>
    <property type="molecule type" value="Genomic_DNA"/>
</dbReference>
<proteinExistence type="predicted"/>
<reference evidence="2 3" key="1">
    <citation type="journal article" date="2023" name="Plants (Basel)">
        <title>Bridging the Gap: Combining Genomics and Transcriptomics Approaches to Understand Stylosanthes scabra, an Orphan Legume from the Brazilian Caatinga.</title>
        <authorList>
            <person name="Ferreira-Neto J.R.C."/>
            <person name="da Silva M.D."/>
            <person name="Binneck E."/>
            <person name="de Melo N.F."/>
            <person name="da Silva R.H."/>
            <person name="de Melo A.L.T.M."/>
            <person name="Pandolfi V."/>
            <person name="Bustamante F.O."/>
            <person name="Brasileiro-Vidal A.C."/>
            <person name="Benko-Iseppon A.M."/>
        </authorList>
    </citation>
    <scope>NUCLEOTIDE SEQUENCE [LARGE SCALE GENOMIC DNA]</scope>
    <source>
        <tissue evidence="2">Leaves</tissue>
    </source>
</reference>
<organism evidence="2 3">
    <name type="scientific">Stylosanthes scabra</name>
    <dbReference type="NCBI Taxonomy" id="79078"/>
    <lineage>
        <taxon>Eukaryota</taxon>
        <taxon>Viridiplantae</taxon>
        <taxon>Streptophyta</taxon>
        <taxon>Embryophyta</taxon>
        <taxon>Tracheophyta</taxon>
        <taxon>Spermatophyta</taxon>
        <taxon>Magnoliopsida</taxon>
        <taxon>eudicotyledons</taxon>
        <taxon>Gunneridae</taxon>
        <taxon>Pentapetalae</taxon>
        <taxon>rosids</taxon>
        <taxon>fabids</taxon>
        <taxon>Fabales</taxon>
        <taxon>Fabaceae</taxon>
        <taxon>Papilionoideae</taxon>
        <taxon>50 kb inversion clade</taxon>
        <taxon>dalbergioids sensu lato</taxon>
        <taxon>Dalbergieae</taxon>
        <taxon>Pterocarpus clade</taxon>
        <taxon>Stylosanthes</taxon>
    </lineage>
</organism>
<accession>A0ABU6R3G4</accession>
<feature type="compositionally biased region" description="Basic residues" evidence="1">
    <location>
        <begin position="20"/>
        <end position="35"/>
    </location>
</feature>
<evidence type="ECO:0000313" key="3">
    <source>
        <dbReference type="Proteomes" id="UP001341840"/>
    </source>
</evidence>
<evidence type="ECO:0000313" key="2">
    <source>
        <dbReference type="EMBL" id="MED6118125.1"/>
    </source>
</evidence>
<protein>
    <submittedName>
        <fullName evidence="2">Uncharacterized protein</fullName>
    </submittedName>
</protein>
<comment type="caution">
    <text evidence="2">The sequence shown here is derived from an EMBL/GenBank/DDBJ whole genome shotgun (WGS) entry which is preliminary data.</text>
</comment>
<feature type="compositionally biased region" description="Acidic residues" evidence="1">
    <location>
        <begin position="1"/>
        <end position="11"/>
    </location>
</feature>
<name>A0ABU6R3G4_9FABA</name>
<sequence length="158" mass="17745">MADLSESESDNEVEKCNSSKSKKHEQRKKHKHAPRKQREVHIETDDSSYEGIEEEESESDVDEEAEYEGLSDAESWESEDSNHMLDSDEGEPSSYPRYNDKAKFGNLKFEVGFDSSYAGSHAWSPPQILCVASLEELLKAMGQLGVEGLSVGMCKISY</sequence>
<feature type="compositionally biased region" description="Acidic residues" evidence="1">
    <location>
        <begin position="45"/>
        <end position="79"/>
    </location>
</feature>
<dbReference type="Proteomes" id="UP001341840">
    <property type="component" value="Unassembled WGS sequence"/>
</dbReference>